<dbReference type="Proteomes" id="UP000178485">
    <property type="component" value="Chromosome i"/>
</dbReference>
<feature type="transmembrane region" description="Helical" evidence="1">
    <location>
        <begin position="125"/>
        <end position="146"/>
    </location>
</feature>
<dbReference type="GO" id="GO:0008915">
    <property type="term" value="F:lipid-A-disaccharide synthase activity"/>
    <property type="evidence" value="ECO:0007669"/>
    <property type="project" value="UniProtKB-EC"/>
</dbReference>
<gene>
    <name evidence="3" type="primary">lpxB1</name>
    <name evidence="3" type="ORF">ING2E5A_1834</name>
</gene>
<feature type="transmembrane region" description="Helical" evidence="1">
    <location>
        <begin position="158"/>
        <end position="180"/>
    </location>
</feature>
<sequence>MQASPVWIYVIGFLAQAFFSARLLYQWIVTEKARKILSPPAFWILSIFGSYLLFVYGVLRDDFAIILGQVISYYIYLWNLGVKGIWKKIAMPFRFLLLFTPVAATLFLLRDIPAFTATFFQNRHVPFWLLLFGSAGQILFTFRFIYQWICSRQQHESVLPVGFWVISLLGSATIIAYGIFRLDPVLIIGQLFGFVVYVRNIMIGCAIGKKVAA</sequence>
<keyword evidence="1" id="KW-0812">Transmembrane</keyword>
<dbReference type="AlphaFoldDB" id="A0A1G4G7Z7"/>
<feature type="transmembrane region" description="Helical" evidence="1">
    <location>
        <begin position="37"/>
        <end position="57"/>
    </location>
</feature>
<dbReference type="Gene3D" id="1.20.1280.290">
    <property type="match status" value="2"/>
</dbReference>
<dbReference type="SMART" id="SM01259">
    <property type="entry name" value="LAB_N"/>
    <property type="match status" value="2"/>
</dbReference>
<accession>A0A1G4G7Z7</accession>
<dbReference type="GO" id="GO:0009245">
    <property type="term" value="P:lipid A biosynthetic process"/>
    <property type="evidence" value="ECO:0007669"/>
    <property type="project" value="InterPro"/>
</dbReference>
<dbReference type="KEGG" id="pmuc:ING2E5A_1834"/>
<reference evidence="3 4" key="1">
    <citation type="submission" date="2016-08" db="EMBL/GenBank/DDBJ databases">
        <authorList>
            <person name="Seilhamer J.J."/>
        </authorList>
    </citation>
    <scope>NUCLEOTIDE SEQUENCE [LARGE SCALE GENOMIC DNA]</scope>
    <source>
        <strain evidence="3">ING2-E5A</strain>
    </source>
</reference>
<keyword evidence="3" id="KW-0328">Glycosyltransferase</keyword>
<keyword evidence="1" id="KW-0472">Membrane</keyword>
<keyword evidence="4" id="KW-1185">Reference proteome</keyword>
<dbReference type="EC" id="2.4.1.182" evidence="3"/>
<evidence type="ECO:0000313" key="4">
    <source>
        <dbReference type="Proteomes" id="UP000178485"/>
    </source>
</evidence>
<evidence type="ECO:0000256" key="1">
    <source>
        <dbReference type="SAM" id="Phobius"/>
    </source>
</evidence>
<dbReference type="InterPro" id="IPR011499">
    <property type="entry name" value="Lipid_A_biosynth_N"/>
</dbReference>
<keyword evidence="1" id="KW-1133">Transmembrane helix</keyword>
<evidence type="ECO:0000313" key="3">
    <source>
        <dbReference type="EMBL" id="SCM58496.1"/>
    </source>
</evidence>
<name>A0A1G4G7Z7_9BACT</name>
<feature type="domain" description="Lipid A biosynthesis N-terminal" evidence="2">
    <location>
        <begin position="11"/>
        <end position="82"/>
    </location>
</feature>
<feature type="transmembrane region" description="Helical" evidence="1">
    <location>
        <begin position="6"/>
        <end position="25"/>
    </location>
</feature>
<feature type="domain" description="Lipid A biosynthesis N-terminal" evidence="2">
    <location>
        <begin position="132"/>
        <end position="203"/>
    </location>
</feature>
<evidence type="ECO:0000259" key="2">
    <source>
        <dbReference type="SMART" id="SM01259"/>
    </source>
</evidence>
<dbReference type="STRING" id="1642646.ING2E5A_1834"/>
<feature type="transmembrane region" description="Helical" evidence="1">
    <location>
        <begin position="63"/>
        <end position="81"/>
    </location>
</feature>
<keyword evidence="3" id="KW-0808">Transferase</keyword>
<dbReference type="Pfam" id="PF07578">
    <property type="entry name" value="LAB_N"/>
    <property type="match status" value="2"/>
</dbReference>
<dbReference type="GO" id="GO:0016020">
    <property type="term" value="C:membrane"/>
    <property type="evidence" value="ECO:0007669"/>
    <property type="project" value="GOC"/>
</dbReference>
<feature type="transmembrane region" description="Helical" evidence="1">
    <location>
        <begin position="93"/>
        <end position="113"/>
    </location>
</feature>
<feature type="transmembrane region" description="Helical" evidence="1">
    <location>
        <begin position="186"/>
        <end position="207"/>
    </location>
</feature>
<dbReference type="RefSeq" id="WP_071137094.1">
    <property type="nucleotide sequence ID" value="NZ_DUQN01000097.1"/>
</dbReference>
<protein>
    <submittedName>
        <fullName evidence="3">Lipid-A-disaccharide synthase</fullName>
        <ecNumber evidence="3">2.4.1.182</ecNumber>
    </submittedName>
</protein>
<dbReference type="EMBL" id="LT608328">
    <property type="protein sequence ID" value="SCM58496.1"/>
    <property type="molecule type" value="Genomic_DNA"/>
</dbReference>
<organism evidence="3 4">
    <name type="scientific">Petrimonas mucosa</name>
    <dbReference type="NCBI Taxonomy" id="1642646"/>
    <lineage>
        <taxon>Bacteria</taxon>
        <taxon>Pseudomonadati</taxon>
        <taxon>Bacteroidota</taxon>
        <taxon>Bacteroidia</taxon>
        <taxon>Bacteroidales</taxon>
        <taxon>Dysgonomonadaceae</taxon>
        <taxon>Petrimonas</taxon>
    </lineage>
</organism>
<proteinExistence type="predicted"/>